<dbReference type="InterPro" id="IPR007860">
    <property type="entry name" value="DNA_mmatch_repair_MutS_con_dom"/>
</dbReference>
<reference evidence="12 13" key="1">
    <citation type="submission" date="2021-12" db="EMBL/GenBank/DDBJ databases">
        <title>Genome seq of p7.</title>
        <authorList>
            <person name="Seo T."/>
        </authorList>
    </citation>
    <scope>NUCLEOTIDE SEQUENCE [LARGE SCALE GENOMIC DNA]</scope>
    <source>
        <strain evidence="12 13">P7</strain>
    </source>
</reference>
<dbReference type="Pfam" id="PF05192">
    <property type="entry name" value="MutS_III"/>
    <property type="match status" value="1"/>
</dbReference>
<dbReference type="PIRSF" id="PIRSF037677">
    <property type="entry name" value="DNA_mis_repair_Msh6"/>
    <property type="match status" value="1"/>
</dbReference>
<name>A0ABS8XK31_9BURK</name>
<comment type="similarity">
    <text evidence="1 9 10">Belongs to the DNA mismatch repair MutS family.</text>
</comment>
<evidence type="ECO:0000256" key="10">
    <source>
        <dbReference type="RuleBase" id="RU003756"/>
    </source>
</evidence>
<gene>
    <name evidence="9 12" type="primary">mutS</name>
    <name evidence="12" type="ORF">LXT12_21945</name>
</gene>
<evidence type="ECO:0000256" key="2">
    <source>
        <dbReference type="ARBA" id="ARBA00021982"/>
    </source>
</evidence>
<dbReference type="PANTHER" id="PTHR11361:SF34">
    <property type="entry name" value="DNA MISMATCH REPAIR PROTEIN MSH1, MITOCHONDRIAL"/>
    <property type="match status" value="1"/>
</dbReference>
<dbReference type="Gene3D" id="3.30.420.110">
    <property type="entry name" value="MutS, connector domain"/>
    <property type="match status" value="1"/>
</dbReference>
<dbReference type="PANTHER" id="PTHR11361">
    <property type="entry name" value="DNA MISMATCH REPAIR PROTEIN MUTS FAMILY MEMBER"/>
    <property type="match status" value="1"/>
</dbReference>
<dbReference type="InterPro" id="IPR007696">
    <property type="entry name" value="DNA_mismatch_repair_MutS_core"/>
</dbReference>
<feature type="domain" description="DNA mismatch repair proteins mutS family" evidence="11">
    <location>
        <begin position="686"/>
        <end position="702"/>
    </location>
</feature>
<comment type="caution">
    <text evidence="12">The sequence shown here is derived from an EMBL/GenBank/DDBJ whole genome shotgun (WGS) entry which is preliminary data.</text>
</comment>
<dbReference type="SUPFAM" id="SSF48334">
    <property type="entry name" value="DNA repair protein MutS, domain III"/>
    <property type="match status" value="1"/>
</dbReference>
<proteinExistence type="inferred from homology"/>
<dbReference type="SMART" id="SM00533">
    <property type="entry name" value="MUTSd"/>
    <property type="match status" value="1"/>
</dbReference>
<evidence type="ECO:0000256" key="5">
    <source>
        <dbReference type="ARBA" id="ARBA00022840"/>
    </source>
</evidence>
<keyword evidence="7 9" id="KW-0234">DNA repair</keyword>
<dbReference type="InterPro" id="IPR017261">
    <property type="entry name" value="DNA_mismatch_repair_MutS/MSH"/>
</dbReference>
<evidence type="ECO:0000256" key="9">
    <source>
        <dbReference type="HAMAP-Rule" id="MF_00096"/>
    </source>
</evidence>
<protein>
    <recommendedName>
        <fullName evidence="2 9">DNA mismatch repair protein MutS</fullName>
    </recommendedName>
</protein>
<evidence type="ECO:0000313" key="12">
    <source>
        <dbReference type="EMBL" id="MCE4539917.1"/>
    </source>
</evidence>
<dbReference type="SUPFAM" id="SSF52540">
    <property type="entry name" value="P-loop containing nucleoside triphosphate hydrolases"/>
    <property type="match status" value="1"/>
</dbReference>
<dbReference type="Gene3D" id="3.40.1170.10">
    <property type="entry name" value="DNA repair protein MutS, domain I"/>
    <property type="match status" value="1"/>
</dbReference>
<sequence>MTQPADFSAHTPMMAQYLGLKADFPDTLLLYRMGDFYEVFYDDARKCNALLDITLTTRGQSAGQPVVMAGVPVHALESYLAKLIKLGEAVAIAEQVGEVGAGKGPVERKVVRVVTPGTITDTELLADKQDAVLLAVSGQGWRHGLAWLSLTQGEIGLAECSDAELPGWLARLMPAEVLVNREQQPAGVMRARFPVTNRPGWQFDGALGQRKLCEQLRVANLQGFNAHELALAHAAASALLAFAEHTQGRALAHVRSLRVQRASDLLDLPPATQRNLELTQTLRGEASPTLFSLIDTCRTGMGSRTLRQWLLHPRRDRGEAVARHEAIAALQAEGFEPLRDALKAVSDVERIAARIALRQVRPRELTGLRATLQALPTLRAATPAALRDAALTPPADVLELLERAIAAEPALLPRDGGVMADGFDAELDELRGIQQNCDGFLLDLETRERARTGIANLRVQFNRVHGFYIEVTQGQLDKVPLDYQRRQTLKNAERFITPELKAFEDKALSAQERALAREKLLYEQVIDALIGRLEPLTALGRALAALDALAALSERAATLNWCRPEFVPHPCLEIEAGRHPVVQARLAETGGAEFMPNDCRLDARTRMLVITGPNMGGKSTFMRQVALIALLAAIGSYVPATSCRLGPMDAIHTRIGAADDLANAQSTFMLEMTEGAAILHAATDQSLVLMDEIGRGTSTFDGLALASAIASHLHDKTRAFTLFATHYFELTEFPAKHPMAQNWHVSAVESGEDIVFLHELQPGPASRSYGVQVARLAGMPASLVRQARATLEALEARSSAADDQFDLFAAPPAPPAAPEPSALLQALERVDPDALSPREALEALYQLKALAKA</sequence>
<dbReference type="Proteomes" id="UP001201463">
    <property type="component" value="Unassembled WGS sequence"/>
</dbReference>
<organism evidence="12 13">
    <name type="scientific">Pelomonas caseinilytica</name>
    <dbReference type="NCBI Taxonomy" id="2906763"/>
    <lineage>
        <taxon>Bacteria</taxon>
        <taxon>Pseudomonadati</taxon>
        <taxon>Pseudomonadota</taxon>
        <taxon>Betaproteobacteria</taxon>
        <taxon>Burkholderiales</taxon>
        <taxon>Sphaerotilaceae</taxon>
        <taxon>Roseateles</taxon>
    </lineage>
</organism>
<dbReference type="NCBIfam" id="NF003810">
    <property type="entry name" value="PRK05399.1"/>
    <property type="match status" value="1"/>
</dbReference>
<dbReference type="SUPFAM" id="SSF53150">
    <property type="entry name" value="DNA repair protein MutS, domain II"/>
    <property type="match status" value="1"/>
</dbReference>
<dbReference type="InterPro" id="IPR007695">
    <property type="entry name" value="DNA_mismatch_repair_MutS-lik_N"/>
</dbReference>
<evidence type="ECO:0000256" key="3">
    <source>
        <dbReference type="ARBA" id="ARBA00022741"/>
    </source>
</evidence>
<dbReference type="InterPro" id="IPR016151">
    <property type="entry name" value="DNA_mismatch_repair_MutS_N"/>
</dbReference>
<dbReference type="Pfam" id="PF01624">
    <property type="entry name" value="MutS_I"/>
    <property type="match status" value="1"/>
</dbReference>
<keyword evidence="6 9" id="KW-0238">DNA-binding</keyword>
<dbReference type="InterPro" id="IPR000432">
    <property type="entry name" value="DNA_mismatch_repair_MutS_C"/>
</dbReference>
<dbReference type="InterPro" id="IPR027417">
    <property type="entry name" value="P-loop_NTPase"/>
</dbReference>
<dbReference type="Gene3D" id="1.10.1420.10">
    <property type="match status" value="2"/>
</dbReference>
<evidence type="ECO:0000256" key="1">
    <source>
        <dbReference type="ARBA" id="ARBA00006271"/>
    </source>
</evidence>
<evidence type="ECO:0000256" key="7">
    <source>
        <dbReference type="ARBA" id="ARBA00023204"/>
    </source>
</evidence>
<dbReference type="Pfam" id="PF00488">
    <property type="entry name" value="MutS_V"/>
    <property type="match status" value="1"/>
</dbReference>
<dbReference type="RefSeq" id="WP_233394431.1">
    <property type="nucleotide sequence ID" value="NZ_JAJTWT010000011.1"/>
</dbReference>
<keyword evidence="5 9" id="KW-0067">ATP-binding</keyword>
<dbReference type="SUPFAM" id="SSF55271">
    <property type="entry name" value="DNA repair protein MutS, domain I"/>
    <property type="match status" value="1"/>
</dbReference>
<dbReference type="Gene3D" id="3.40.50.300">
    <property type="entry name" value="P-loop containing nucleotide triphosphate hydrolases"/>
    <property type="match status" value="1"/>
</dbReference>
<dbReference type="CDD" id="cd03284">
    <property type="entry name" value="ABC_MutS1"/>
    <property type="match status" value="1"/>
</dbReference>
<dbReference type="SMART" id="SM00534">
    <property type="entry name" value="MUTSac"/>
    <property type="match status" value="1"/>
</dbReference>
<dbReference type="InterPro" id="IPR036678">
    <property type="entry name" value="MutS_con_dom_sf"/>
</dbReference>
<evidence type="ECO:0000313" key="13">
    <source>
        <dbReference type="Proteomes" id="UP001201463"/>
    </source>
</evidence>
<accession>A0ABS8XK31</accession>
<comment type="function">
    <text evidence="8 9">This protein is involved in the repair of mismatches in DNA. It is possible that it carries out the mismatch recognition step. This protein has a weak ATPase activity.</text>
</comment>
<dbReference type="PROSITE" id="PS00486">
    <property type="entry name" value="DNA_MISMATCH_REPAIR_2"/>
    <property type="match status" value="1"/>
</dbReference>
<feature type="binding site" evidence="9">
    <location>
        <begin position="612"/>
        <end position="619"/>
    </location>
    <ligand>
        <name>ATP</name>
        <dbReference type="ChEBI" id="CHEBI:30616"/>
    </ligand>
</feature>
<dbReference type="NCBIfam" id="TIGR01070">
    <property type="entry name" value="mutS1"/>
    <property type="match status" value="1"/>
</dbReference>
<keyword evidence="4 9" id="KW-0227">DNA damage</keyword>
<evidence type="ECO:0000256" key="4">
    <source>
        <dbReference type="ARBA" id="ARBA00022763"/>
    </source>
</evidence>
<dbReference type="InterPro" id="IPR036187">
    <property type="entry name" value="DNA_mismatch_repair_MutS_sf"/>
</dbReference>
<evidence type="ECO:0000259" key="11">
    <source>
        <dbReference type="PROSITE" id="PS00486"/>
    </source>
</evidence>
<keyword evidence="3 9" id="KW-0547">Nucleotide-binding</keyword>
<dbReference type="Pfam" id="PF05190">
    <property type="entry name" value="MutS_IV"/>
    <property type="match status" value="1"/>
</dbReference>
<dbReference type="EMBL" id="JAJTWT010000011">
    <property type="protein sequence ID" value="MCE4539917.1"/>
    <property type="molecule type" value="Genomic_DNA"/>
</dbReference>
<dbReference type="InterPro" id="IPR007861">
    <property type="entry name" value="DNA_mismatch_repair_MutS_clamp"/>
</dbReference>
<evidence type="ECO:0000256" key="6">
    <source>
        <dbReference type="ARBA" id="ARBA00023125"/>
    </source>
</evidence>
<dbReference type="InterPro" id="IPR005748">
    <property type="entry name" value="DNA_mismatch_repair_MutS"/>
</dbReference>
<dbReference type="HAMAP" id="MF_00096">
    <property type="entry name" value="MutS"/>
    <property type="match status" value="1"/>
</dbReference>
<dbReference type="Gene3D" id="6.10.140.430">
    <property type="match status" value="1"/>
</dbReference>
<keyword evidence="13" id="KW-1185">Reference proteome</keyword>
<evidence type="ECO:0000256" key="8">
    <source>
        <dbReference type="ARBA" id="ARBA00024647"/>
    </source>
</evidence>
<dbReference type="Pfam" id="PF05188">
    <property type="entry name" value="MutS_II"/>
    <property type="match status" value="1"/>
</dbReference>
<dbReference type="InterPro" id="IPR045076">
    <property type="entry name" value="MutS"/>
</dbReference>